<sequence length="254" mass="28044">MKAWRPHILAFLCGLLPILAAHLAYVLNWFAGAEPLAAEYRCFPYWDGCVSVSRAVRSGPGLALFRAMMLPLAALLALTWLLTSHWLRQLNGAAGAAARRVGWTGFIGALFLVLYVGWLGTEGPWYGWLRRYGVTVYFGLTALAQLLLVHALWPLRKLPQSPLPGSAVAGLLALVTLQWLGGLASVAKRLLVTDPARMDRIENSIEWGFALALSLGFLVLGQMMRRTGYRLDGRLSPTRPGRSEPDRPQRGQRQ</sequence>
<feature type="transmembrane region" description="Helical" evidence="2">
    <location>
        <begin position="63"/>
        <end position="82"/>
    </location>
</feature>
<dbReference type="Proteomes" id="UP001359886">
    <property type="component" value="Unassembled WGS sequence"/>
</dbReference>
<reference evidence="3 4" key="1">
    <citation type="submission" date="2024-02" db="EMBL/GenBank/DDBJ databases">
        <title>A novel Wenzhouxiangellaceae bacterium, isolated from coastal sediments.</title>
        <authorList>
            <person name="Du Z.-J."/>
            <person name="Ye Y.-Q."/>
            <person name="Zhang X.-Y."/>
        </authorList>
    </citation>
    <scope>NUCLEOTIDE SEQUENCE [LARGE SCALE GENOMIC DNA]</scope>
    <source>
        <strain evidence="3 4">CH-27</strain>
    </source>
</reference>
<feature type="transmembrane region" description="Helical" evidence="2">
    <location>
        <begin position="132"/>
        <end position="155"/>
    </location>
</feature>
<evidence type="ECO:0000313" key="3">
    <source>
        <dbReference type="EMBL" id="MEJ8568706.1"/>
    </source>
</evidence>
<keyword evidence="4" id="KW-1185">Reference proteome</keyword>
<feature type="transmembrane region" description="Helical" evidence="2">
    <location>
        <begin position="103"/>
        <end position="120"/>
    </location>
</feature>
<dbReference type="AlphaFoldDB" id="A0AAW9RMG1"/>
<evidence type="ECO:0000256" key="1">
    <source>
        <dbReference type="SAM" id="MobiDB-lite"/>
    </source>
</evidence>
<feature type="compositionally biased region" description="Basic and acidic residues" evidence="1">
    <location>
        <begin position="241"/>
        <end position="254"/>
    </location>
</feature>
<keyword evidence="2" id="KW-0812">Transmembrane</keyword>
<comment type="caution">
    <text evidence="3">The sequence shown here is derived from an EMBL/GenBank/DDBJ whole genome shotgun (WGS) entry which is preliminary data.</text>
</comment>
<feature type="region of interest" description="Disordered" evidence="1">
    <location>
        <begin position="231"/>
        <end position="254"/>
    </location>
</feature>
<feature type="transmembrane region" description="Helical" evidence="2">
    <location>
        <begin position="167"/>
        <end position="187"/>
    </location>
</feature>
<keyword evidence="2" id="KW-1133">Transmembrane helix</keyword>
<dbReference type="EMBL" id="JAZHOG010000009">
    <property type="protein sequence ID" value="MEJ8568706.1"/>
    <property type="molecule type" value="Genomic_DNA"/>
</dbReference>
<protein>
    <submittedName>
        <fullName evidence="3">Uncharacterized protein</fullName>
    </submittedName>
</protein>
<dbReference type="RefSeq" id="WP_354696029.1">
    <property type="nucleotide sequence ID" value="NZ_JAZHOG010000009.1"/>
</dbReference>
<organism evidence="3 4">
    <name type="scientific">Elongatibacter sediminis</name>
    <dbReference type="NCBI Taxonomy" id="3119006"/>
    <lineage>
        <taxon>Bacteria</taxon>
        <taxon>Pseudomonadati</taxon>
        <taxon>Pseudomonadota</taxon>
        <taxon>Gammaproteobacteria</taxon>
        <taxon>Chromatiales</taxon>
        <taxon>Wenzhouxiangellaceae</taxon>
        <taxon>Elongatibacter</taxon>
    </lineage>
</organism>
<gene>
    <name evidence="3" type="ORF">V3330_13820</name>
</gene>
<proteinExistence type="predicted"/>
<feature type="transmembrane region" description="Helical" evidence="2">
    <location>
        <begin position="207"/>
        <end position="224"/>
    </location>
</feature>
<accession>A0AAW9RMG1</accession>
<name>A0AAW9RMG1_9GAMM</name>
<evidence type="ECO:0000256" key="2">
    <source>
        <dbReference type="SAM" id="Phobius"/>
    </source>
</evidence>
<evidence type="ECO:0000313" key="4">
    <source>
        <dbReference type="Proteomes" id="UP001359886"/>
    </source>
</evidence>
<keyword evidence="2" id="KW-0472">Membrane</keyword>